<sequence length="1077" mass="117143">MGTRTVHLGLSAGSDCRQVTYHASVREISAPGADLFRDARNTAPPTRARFEYQDKCVALRCIQNLTGSSPVIGVVLEWATDYVLLTGDGRKELVSVKHREPGQDDWSYAALKNENVFRDLHDVWKAMGESGTYVFESNHGFSRTAKPYVIDEINPRASREASEKLAHDLAIDVDEAGRFLDDLRLRREPLPDRTTIDAVAIRDLQTVMAELGLDPMRAEDAYQAIVRRMAAASTQRPDAAAARIQRLAGLMHDVASRTGPSLDRHYVAIKDLRRLVTEIGTAVSLALAPKPDPLFVGRAPEMDLLDRFLSLGSDQEVTPVVLTGMPGIGKSALARQYATERGEVVFARVVPADSRAALAQGLRELLPSIPRRLDSAAIAGSPSTGQALVLPEDPHLLLIIDGVTDPAVTEGMIPRRSRTRFIITATPTHLDDAFSHLQVDPLGQEESVNYLRSILADESFEALGQVAEVLDGHPLGLVQAASYCRAQHISASGFLKRMAAAPAPLLERGRAPDHPITTAVAIREFFRIAVEGEPGVFPLATVMACVAPEPLPESIFEHQVIVRSDDDGPSPAETALLSLSDVLVRDQAIAALHQFSLVIRNAEMLHAHTLVQTVVRDEIPVQDRPAWARACLVLLLHGARAIKDQDEDDGEDEALAANRAAIFGSHIAVAVEYAVDTESDPYIIFAALGWLGLWQMRYGELSIAIAYLTRCVQVGRNIPLAVDESSGALRQLANAQRAAGLVDEALVTVDAWSRLYPAGSSETREALLARAQTYAYAARYPEARDAFAAVTLADGDQVLDIRERIFRLSLLADINRGLGFSKEALAGVTAALSLTPDVVDEGQQRDHLAALHKQAGIILRESGRLEEALPHLRAAYTAVENLPGVYTTEIILALVNALLDLGHSDEARVLVDQGLLLASPRGDNSLARGGFLQVRGRMALEAGDPDRAQVDLEAAIAILRTGGDPYRVNLDSAYFNLGLLHQTQHRFVEAVDCLSKARALEIEVYGPDSSDLILIEFQLAQAHFGANEHRSAHTAITRCLELIRAGHPQARQMRDQVLTVAVAIDMELGIGMLQRPE</sequence>
<dbReference type="SUPFAM" id="SSF52540">
    <property type="entry name" value="P-loop containing nucleoside triphosphate hydrolases"/>
    <property type="match status" value="1"/>
</dbReference>
<dbReference type="Pfam" id="PF13424">
    <property type="entry name" value="TPR_12"/>
    <property type="match status" value="1"/>
</dbReference>
<comment type="caution">
    <text evidence="2">The sequence shown here is derived from an EMBL/GenBank/DDBJ whole genome shotgun (WGS) entry which is preliminary data.</text>
</comment>
<dbReference type="InterPro" id="IPR027417">
    <property type="entry name" value="P-loop_NTPase"/>
</dbReference>
<evidence type="ECO:0000313" key="3">
    <source>
        <dbReference type="Proteomes" id="UP000612282"/>
    </source>
</evidence>
<dbReference type="PANTHER" id="PTHR47691">
    <property type="entry name" value="REGULATOR-RELATED"/>
    <property type="match status" value="1"/>
</dbReference>
<keyword evidence="3" id="KW-1185">Reference proteome</keyword>
<dbReference type="InterPro" id="IPR019734">
    <property type="entry name" value="TPR_rpt"/>
</dbReference>
<evidence type="ECO:0000259" key="1">
    <source>
        <dbReference type="Pfam" id="PF13191"/>
    </source>
</evidence>
<name>A0ABQ3XNA5_9ACTN</name>
<dbReference type="EMBL" id="BOMG01000102">
    <property type="protein sequence ID" value="GID59917.1"/>
    <property type="molecule type" value="Genomic_DNA"/>
</dbReference>
<gene>
    <name evidence="2" type="ORF">Aco03nite_083210</name>
</gene>
<dbReference type="Pfam" id="PF13191">
    <property type="entry name" value="AAA_16"/>
    <property type="match status" value="1"/>
</dbReference>
<reference evidence="2 3" key="1">
    <citation type="submission" date="2021-01" db="EMBL/GenBank/DDBJ databases">
        <title>Whole genome shotgun sequence of Actinoplanes couchii NBRC 106145.</title>
        <authorList>
            <person name="Komaki H."/>
            <person name="Tamura T."/>
        </authorList>
    </citation>
    <scope>NUCLEOTIDE SEQUENCE [LARGE SCALE GENOMIC DNA]</scope>
    <source>
        <strain evidence="2 3">NBRC 106145</strain>
    </source>
</reference>
<accession>A0ABQ3XNA5</accession>
<dbReference type="Gene3D" id="3.40.50.300">
    <property type="entry name" value="P-loop containing nucleotide triphosphate hydrolases"/>
    <property type="match status" value="1"/>
</dbReference>
<protein>
    <recommendedName>
        <fullName evidence="1">Orc1-like AAA ATPase domain-containing protein</fullName>
    </recommendedName>
</protein>
<dbReference type="InterPro" id="IPR011990">
    <property type="entry name" value="TPR-like_helical_dom_sf"/>
</dbReference>
<dbReference type="SMART" id="SM00028">
    <property type="entry name" value="TPR"/>
    <property type="match status" value="4"/>
</dbReference>
<dbReference type="Gene3D" id="1.25.40.10">
    <property type="entry name" value="Tetratricopeptide repeat domain"/>
    <property type="match status" value="2"/>
</dbReference>
<feature type="domain" description="Orc1-like AAA ATPase" evidence="1">
    <location>
        <begin position="295"/>
        <end position="390"/>
    </location>
</feature>
<dbReference type="InterPro" id="IPR041664">
    <property type="entry name" value="AAA_16"/>
</dbReference>
<proteinExistence type="predicted"/>
<dbReference type="SUPFAM" id="SSF48452">
    <property type="entry name" value="TPR-like"/>
    <property type="match status" value="3"/>
</dbReference>
<evidence type="ECO:0000313" key="2">
    <source>
        <dbReference type="EMBL" id="GID59917.1"/>
    </source>
</evidence>
<dbReference type="Proteomes" id="UP000612282">
    <property type="component" value="Unassembled WGS sequence"/>
</dbReference>
<dbReference type="PANTHER" id="PTHR47691:SF3">
    <property type="entry name" value="HTH-TYPE TRANSCRIPTIONAL REGULATOR RV0890C-RELATED"/>
    <property type="match status" value="1"/>
</dbReference>
<organism evidence="2 3">
    <name type="scientific">Actinoplanes couchii</name>
    <dbReference type="NCBI Taxonomy" id="403638"/>
    <lineage>
        <taxon>Bacteria</taxon>
        <taxon>Bacillati</taxon>
        <taxon>Actinomycetota</taxon>
        <taxon>Actinomycetes</taxon>
        <taxon>Micromonosporales</taxon>
        <taxon>Micromonosporaceae</taxon>
        <taxon>Actinoplanes</taxon>
    </lineage>
</organism>